<dbReference type="PROSITE" id="PS50162">
    <property type="entry name" value="RECA_2"/>
    <property type="match status" value="1"/>
</dbReference>
<name>C6LHB3_9FIRM</name>
<keyword evidence="6 13" id="KW-0862">Zinc</keyword>
<dbReference type="HAMAP" id="MF_01498">
    <property type="entry name" value="RadA_bact"/>
    <property type="match status" value="1"/>
</dbReference>
<evidence type="ECO:0000256" key="13">
    <source>
        <dbReference type="RuleBase" id="RU003555"/>
    </source>
</evidence>
<evidence type="ECO:0000256" key="8">
    <source>
        <dbReference type="ARBA" id="ARBA00023016"/>
    </source>
</evidence>
<dbReference type="GO" id="GO:0140664">
    <property type="term" value="F:ATP-dependent DNA damage sensor activity"/>
    <property type="evidence" value="ECO:0007669"/>
    <property type="project" value="InterPro"/>
</dbReference>
<dbReference type="Pfam" id="PF18073">
    <property type="entry name" value="Zn_ribbon_LapB"/>
    <property type="match status" value="1"/>
</dbReference>
<dbReference type="OrthoDB" id="9803906at2"/>
<keyword evidence="1 11" id="KW-0479">Metal-binding</keyword>
<evidence type="ECO:0000256" key="9">
    <source>
        <dbReference type="ARBA" id="ARBA00023125"/>
    </source>
</evidence>
<dbReference type="SUPFAM" id="SSF52540">
    <property type="entry name" value="P-loop containing nucleoside triphosphate hydrolases"/>
    <property type="match status" value="1"/>
</dbReference>
<dbReference type="Pfam" id="PF13541">
    <property type="entry name" value="ChlI"/>
    <property type="match status" value="1"/>
</dbReference>
<keyword evidence="7 11" id="KW-0067">ATP-binding</keyword>
<sequence length="469" mass="50634">MAKAKGTVFFCQNCGYESAKWQGQCPGCHEWNTFVEEPAAPKKSAAAKGGRAPVSGPGTEPVRLSEIRADESERTSSGMAELDRVLGGGIVSGSLILVGGDPGIGKSTLLLQVCRDLVNRKHTVLYISGEESARQLKLRAQRVGRFEEELMVLCETNLDTICEVLQRQKPEFVVIDSIQTMYSEEVASAPGSVSQVRQATGVFMQIAKGMGITVFLVGHVTKEGVVAGPRVLEHMVDTVLYFEGDRHAAYRILRGVKNRFGSTNEIGVFEMRDTGLVEVENPSEYMLSGKLENASGSVVACSMEGTRPVLVEIQALVCQSNLPMPRRTTAGTDFNRVNLLLAVLEKRAGIRLSSCDVYVNIAGGIKMTEPAIDLGLILALVSSYKDIAVDEKLIAFGEVGLSGEIRAVNMAKQRVDEARKLGFTTVLMPEVSVRSVGKIPGLKIVGLKTVREAVFYILSGEDSGLPFST</sequence>
<keyword evidence="10 11" id="KW-0234">DNA repair</keyword>
<dbReference type="SUPFAM" id="SSF54211">
    <property type="entry name" value="Ribosomal protein S5 domain 2-like"/>
    <property type="match status" value="1"/>
</dbReference>
<evidence type="ECO:0000256" key="2">
    <source>
        <dbReference type="ARBA" id="ARBA00022741"/>
    </source>
</evidence>
<proteinExistence type="inferred from homology"/>
<feature type="short sequence motif" description="RadA KNRFG motif" evidence="11">
    <location>
        <begin position="257"/>
        <end position="261"/>
    </location>
</feature>
<dbReference type="FunFam" id="3.40.50.300:FF:000050">
    <property type="entry name" value="DNA repair protein RadA"/>
    <property type="match status" value="1"/>
</dbReference>
<comment type="function">
    <text evidence="13">DNA-dependent ATPase involved in processing of recombination intermediates, plays a role in repairing DNA breaks. Stimulates the branch migration of RecA-mediated strand transfer reactions, allowing the 3' invading strand to extend heteroduplex DNA faster. Binds ssDNA in the presence of ADP but not other nucleotides, has ATPase activity that is stimulated by ssDNA and various branched DNA structures, but inhibited by SSB. Does not have RecA's homology-searching function.</text>
</comment>
<organism evidence="16 17">
    <name type="scientific">Marvinbryantia formatexigens DSM 14469</name>
    <dbReference type="NCBI Taxonomy" id="478749"/>
    <lineage>
        <taxon>Bacteria</taxon>
        <taxon>Bacillati</taxon>
        <taxon>Bacillota</taxon>
        <taxon>Clostridia</taxon>
        <taxon>Lachnospirales</taxon>
        <taxon>Lachnospiraceae</taxon>
        <taxon>Marvinbryantia</taxon>
    </lineage>
</organism>
<feature type="domain" description="RecA family profile 1" evidence="15">
    <location>
        <begin position="71"/>
        <end position="220"/>
    </location>
</feature>
<evidence type="ECO:0000313" key="16">
    <source>
        <dbReference type="EMBL" id="EET59900.1"/>
    </source>
</evidence>
<keyword evidence="3 11" id="KW-0227">DNA damage</keyword>
<keyword evidence="5" id="KW-0378">Hydrolase</keyword>
<dbReference type="CDD" id="cd01121">
    <property type="entry name" value="RadA_SMS_N"/>
    <property type="match status" value="1"/>
</dbReference>
<keyword evidence="9 11" id="KW-0238">DNA-binding</keyword>
<dbReference type="GO" id="GO:0008270">
    <property type="term" value="F:zinc ion binding"/>
    <property type="evidence" value="ECO:0007669"/>
    <property type="project" value="UniProtKB-KW"/>
</dbReference>
<keyword evidence="2 11" id="KW-0547">Nucleotide-binding</keyword>
<evidence type="ECO:0000256" key="7">
    <source>
        <dbReference type="ARBA" id="ARBA00022840"/>
    </source>
</evidence>
<comment type="function">
    <text evidence="11">Plays a role in repairing double-strand DNA breaks, probably involving stabilizing or processing branched DNA or blocked replication forks.</text>
</comment>
<keyword evidence="4 13" id="KW-0863">Zinc-finger</keyword>
<evidence type="ECO:0000256" key="4">
    <source>
        <dbReference type="ARBA" id="ARBA00022771"/>
    </source>
</evidence>
<protein>
    <recommendedName>
        <fullName evidence="11 12">DNA repair protein RadA</fullName>
    </recommendedName>
</protein>
<dbReference type="Pfam" id="PF13481">
    <property type="entry name" value="AAA_25"/>
    <property type="match status" value="1"/>
</dbReference>
<reference evidence="16" key="1">
    <citation type="submission" date="2009-07" db="EMBL/GenBank/DDBJ databases">
        <authorList>
            <person name="Weinstock G."/>
            <person name="Sodergren E."/>
            <person name="Clifton S."/>
            <person name="Fulton L."/>
            <person name="Fulton B."/>
            <person name="Courtney L."/>
            <person name="Fronick C."/>
            <person name="Harrison M."/>
            <person name="Strong C."/>
            <person name="Farmer C."/>
            <person name="Delahaunty K."/>
            <person name="Markovic C."/>
            <person name="Hall O."/>
            <person name="Minx P."/>
            <person name="Tomlinson C."/>
            <person name="Mitreva M."/>
            <person name="Nelson J."/>
            <person name="Hou S."/>
            <person name="Wollam A."/>
            <person name="Pepin K.H."/>
            <person name="Johnson M."/>
            <person name="Bhonagiri V."/>
            <person name="Nash W.E."/>
            <person name="Warren W."/>
            <person name="Chinwalla A."/>
            <person name="Mardis E.R."/>
            <person name="Wilson R.K."/>
        </authorList>
    </citation>
    <scope>NUCLEOTIDE SEQUENCE [LARGE SCALE GENOMIC DNA]</scope>
    <source>
        <strain evidence="16">DSM 14469</strain>
    </source>
</reference>
<evidence type="ECO:0000259" key="15">
    <source>
        <dbReference type="PROSITE" id="PS50162"/>
    </source>
</evidence>
<dbReference type="InterPro" id="IPR020568">
    <property type="entry name" value="Ribosomal_Su5_D2-typ_SF"/>
</dbReference>
<dbReference type="GO" id="GO:0000725">
    <property type="term" value="P:recombinational repair"/>
    <property type="evidence" value="ECO:0007669"/>
    <property type="project" value="UniProtKB-UniRule"/>
</dbReference>
<keyword evidence="8 11" id="KW-0346">Stress response</keyword>
<evidence type="ECO:0000256" key="10">
    <source>
        <dbReference type="ARBA" id="ARBA00023204"/>
    </source>
</evidence>
<evidence type="ECO:0000256" key="3">
    <source>
        <dbReference type="ARBA" id="ARBA00022763"/>
    </source>
</evidence>
<dbReference type="NCBIfam" id="TIGR00416">
    <property type="entry name" value="sms"/>
    <property type="match status" value="1"/>
</dbReference>
<evidence type="ECO:0000256" key="11">
    <source>
        <dbReference type="HAMAP-Rule" id="MF_01498"/>
    </source>
</evidence>
<evidence type="ECO:0000256" key="12">
    <source>
        <dbReference type="NCBIfam" id="TIGR00416"/>
    </source>
</evidence>
<dbReference type="PANTHER" id="PTHR32472">
    <property type="entry name" value="DNA REPAIR PROTEIN RADA"/>
    <property type="match status" value="1"/>
</dbReference>
<evidence type="ECO:0000256" key="5">
    <source>
        <dbReference type="ARBA" id="ARBA00022801"/>
    </source>
</evidence>
<evidence type="ECO:0000313" key="17">
    <source>
        <dbReference type="Proteomes" id="UP000005561"/>
    </source>
</evidence>
<dbReference type="EMBL" id="ACCL02000014">
    <property type="protein sequence ID" value="EET59900.1"/>
    <property type="molecule type" value="Genomic_DNA"/>
</dbReference>
<comment type="similarity">
    <text evidence="11 13">Belongs to the RecA family. RadA subfamily.</text>
</comment>
<dbReference type="InterPro" id="IPR003593">
    <property type="entry name" value="AAA+_ATPase"/>
</dbReference>
<dbReference type="InterPro" id="IPR027417">
    <property type="entry name" value="P-loop_NTPase"/>
</dbReference>
<dbReference type="RefSeq" id="WP_006862809.1">
    <property type="nucleotide sequence ID" value="NZ_ACCL02000014.1"/>
</dbReference>
<dbReference type="InterPro" id="IPR020588">
    <property type="entry name" value="RecA_ATP-bd"/>
</dbReference>
<dbReference type="SMART" id="SM00382">
    <property type="entry name" value="AAA"/>
    <property type="match status" value="1"/>
</dbReference>
<dbReference type="Proteomes" id="UP000005561">
    <property type="component" value="Unassembled WGS sequence"/>
</dbReference>
<evidence type="ECO:0000256" key="6">
    <source>
        <dbReference type="ARBA" id="ARBA00022833"/>
    </source>
</evidence>
<feature type="region of interest" description="Disordered" evidence="14">
    <location>
        <begin position="40"/>
        <end position="62"/>
    </location>
</feature>
<comment type="domain">
    <text evidence="11">The middle region has homology to RecA with ATPase motifs including the RadA KNRFG motif, while the C-terminus is homologous to Lon protease.</text>
</comment>
<dbReference type="InterPro" id="IPR014721">
    <property type="entry name" value="Ribsml_uS5_D2-typ_fold_subgr"/>
</dbReference>
<evidence type="ECO:0000256" key="1">
    <source>
        <dbReference type="ARBA" id="ARBA00022723"/>
    </source>
</evidence>
<dbReference type="STRING" id="168384.SAMN05660368_00744"/>
<accession>C6LHB3</accession>
<dbReference type="GO" id="GO:0003684">
    <property type="term" value="F:damaged DNA binding"/>
    <property type="evidence" value="ECO:0007669"/>
    <property type="project" value="InterPro"/>
</dbReference>
<dbReference type="Gene3D" id="3.40.50.300">
    <property type="entry name" value="P-loop containing nucleotide triphosphate hydrolases"/>
    <property type="match status" value="1"/>
</dbReference>
<dbReference type="InterPro" id="IPR004504">
    <property type="entry name" value="DNA_repair_RadA"/>
</dbReference>
<feature type="region of interest" description="Lon-protease-like" evidence="11">
    <location>
        <begin position="356"/>
        <end position="469"/>
    </location>
</feature>
<dbReference type="Gene3D" id="3.30.230.10">
    <property type="match status" value="1"/>
</dbReference>
<keyword evidence="17" id="KW-1185">Reference proteome</keyword>
<feature type="compositionally biased region" description="Low complexity" evidence="14">
    <location>
        <begin position="41"/>
        <end position="53"/>
    </location>
</feature>
<dbReference type="AlphaFoldDB" id="C6LHB3"/>
<dbReference type="GO" id="GO:0016787">
    <property type="term" value="F:hydrolase activity"/>
    <property type="evidence" value="ECO:0007669"/>
    <property type="project" value="UniProtKB-KW"/>
</dbReference>
<gene>
    <name evidence="11 16" type="primary">radA</name>
    <name evidence="16" type="ORF">BRYFOR_08023</name>
</gene>
<comment type="caution">
    <text evidence="16">The sequence shown here is derived from an EMBL/GenBank/DDBJ whole genome shotgun (WGS) entry which is preliminary data.</text>
</comment>
<dbReference type="PRINTS" id="PR01874">
    <property type="entry name" value="DNAREPAIRADA"/>
</dbReference>
<evidence type="ECO:0000256" key="14">
    <source>
        <dbReference type="SAM" id="MobiDB-lite"/>
    </source>
</evidence>
<dbReference type="GO" id="GO:0005524">
    <property type="term" value="F:ATP binding"/>
    <property type="evidence" value="ECO:0007669"/>
    <property type="project" value="UniProtKB-UniRule"/>
</dbReference>
<dbReference type="GO" id="GO:0005829">
    <property type="term" value="C:cytosol"/>
    <property type="evidence" value="ECO:0007669"/>
    <property type="project" value="TreeGrafter"/>
</dbReference>
<feature type="binding site" evidence="11">
    <location>
        <begin position="100"/>
        <end position="107"/>
    </location>
    <ligand>
        <name>ATP</name>
        <dbReference type="ChEBI" id="CHEBI:30616"/>
    </ligand>
</feature>
<dbReference type="PANTHER" id="PTHR32472:SF10">
    <property type="entry name" value="DNA REPAIR PROTEIN RADA-LIKE PROTEIN"/>
    <property type="match status" value="1"/>
</dbReference>
<dbReference type="eggNOG" id="COG1066">
    <property type="taxonomic scope" value="Bacteria"/>
</dbReference>
<dbReference type="InterPro" id="IPR041166">
    <property type="entry name" value="Rubredoxin_2"/>
</dbReference>